<dbReference type="AlphaFoldDB" id="A0A9X0ATR2"/>
<sequence>MNDNDKELVKGVLSQNDKIDFKLLKKFLKPELEPDEITRTMIESTRLRWKGLKERHGIVNPPPATPDASPKKPPKKEGVEAERERHTSKTIPPNCRARAKRKTKDRQRQLGSWRGVIKWTMRLRMQCLCMSTMMRLEAHCGLLGLRLCRAERGADLVIGG</sequence>
<evidence type="ECO:0000313" key="2">
    <source>
        <dbReference type="EMBL" id="KAJ8068705.1"/>
    </source>
</evidence>
<organism evidence="2 3">
    <name type="scientific">Sclerotinia nivalis</name>
    <dbReference type="NCBI Taxonomy" id="352851"/>
    <lineage>
        <taxon>Eukaryota</taxon>
        <taxon>Fungi</taxon>
        <taxon>Dikarya</taxon>
        <taxon>Ascomycota</taxon>
        <taxon>Pezizomycotina</taxon>
        <taxon>Leotiomycetes</taxon>
        <taxon>Helotiales</taxon>
        <taxon>Sclerotiniaceae</taxon>
        <taxon>Sclerotinia</taxon>
    </lineage>
</organism>
<evidence type="ECO:0000256" key="1">
    <source>
        <dbReference type="SAM" id="MobiDB-lite"/>
    </source>
</evidence>
<protein>
    <submittedName>
        <fullName evidence="2">Uncharacterized protein</fullName>
    </submittedName>
</protein>
<feature type="compositionally biased region" description="Basic and acidic residues" evidence="1">
    <location>
        <begin position="75"/>
        <end position="87"/>
    </location>
</feature>
<name>A0A9X0ATR2_9HELO</name>
<dbReference type="Proteomes" id="UP001152300">
    <property type="component" value="Unassembled WGS sequence"/>
</dbReference>
<gene>
    <name evidence="2" type="ORF">OCU04_002404</name>
</gene>
<evidence type="ECO:0000313" key="3">
    <source>
        <dbReference type="Proteomes" id="UP001152300"/>
    </source>
</evidence>
<reference evidence="2" key="1">
    <citation type="submission" date="2022-11" db="EMBL/GenBank/DDBJ databases">
        <title>Genome Resource of Sclerotinia nivalis Strain SnTB1, a Plant Pathogen Isolated from American Ginseng.</title>
        <authorList>
            <person name="Fan S."/>
        </authorList>
    </citation>
    <scope>NUCLEOTIDE SEQUENCE</scope>
    <source>
        <strain evidence="2">SnTB1</strain>
    </source>
</reference>
<keyword evidence="3" id="KW-1185">Reference proteome</keyword>
<proteinExistence type="predicted"/>
<accession>A0A9X0ATR2</accession>
<feature type="region of interest" description="Disordered" evidence="1">
    <location>
        <begin position="53"/>
        <end position="107"/>
    </location>
</feature>
<comment type="caution">
    <text evidence="2">The sequence shown here is derived from an EMBL/GenBank/DDBJ whole genome shotgun (WGS) entry which is preliminary data.</text>
</comment>
<dbReference type="OrthoDB" id="3554961at2759"/>
<dbReference type="EMBL" id="JAPEIS010000002">
    <property type="protein sequence ID" value="KAJ8068705.1"/>
    <property type="molecule type" value="Genomic_DNA"/>
</dbReference>